<dbReference type="NCBIfam" id="NF008907">
    <property type="entry name" value="PRK12270.1"/>
    <property type="match status" value="1"/>
</dbReference>
<dbReference type="PIRSF" id="PIRSF000157">
    <property type="entry name" value="Oxoglu_dh_E1"/>
    <property type="match status" value="1"/>
</dbReference>
<dbReference type="NCBIfam" id="NF006914">
    <property type="entry name" value="PRK09404.1"/>
    <property type="match status" value="1"/>
</dbReference>
<reference evidence="8 9" key="1">
    <citation type="submission" date="2006-10" db="EMBL/GenBank/DDBJ databases">
        <title>Complete sequence of Syntrophobacter fumaroxidans MPOB.</title>
        <authorList>
            <consortium name="US DOE Joint Genome Institute"/>
            <person name="Copeland A."/>
            <person name="Lucas S."/>
            <person name="Lapidus A."/>
            <person name="Barry K."/>
            <person name="Detter J.C."/>
            <person name="Glavina del Rio T."/>
            <person name="Hammon N."/>
            <person name="Israni S."/>
            <person name="Pitluck S."/>
            <person name="Goltsman E.G."/>
            <person name="Martinez M."/>
            <person name="Schmutz J."/>
            <person name="Larimer F."/>
            <person name="Land M."/>
            <person name="Hauser L."/>
            <person name="Kyrpides N."/>
            <person name="Kim E."/>
            <person name="Boone D.R."/>
            <person name="Brockman F."/>
            <person name="Culley D."/>
            <person name="Ferry J."/>
            <person name="Gunsalus R."/>
            <person name="McInerney M.J."/>
            <person name="Morrison M."/>
            <person name="Plugge C."/>
            <person name="Rohlin L."/>
            <person name="Scholten J."/>
            <person name="Sieber J."/>
            <person name="Stams A.J.M."/>
            <person name="Worm P."/>
            <person name="Henstra A.M."/>
            <person name="Richardson P."/>
        </authorList>
    </citation>
    <scope>NUCLEOTIDE SEQUENCE [LARGE SCALE GENOMIC DNA]</scope>
    <source>
        <strain evidence="9">DSM 10017 / MPOB</strain>
    </source>
</reference>
<dbReference type="GO" id="GO:0005829">
    <property type="term" value="C:cytosol"/>
    <property type="evidence" value="ECO:0007669"/>
    <property type="project" value="TreeGrafter"/>
</dbReference>
<evidence type="ECO:0000256" key="2">
    <source>
        <dbReference type="ARBA" id="ARBA00003906"/>
    </source>
</evidence>
<evidence type="ECO:0000259" key="7">
    <source>
        <dbReference type="SMART" id="SM00861"/>
    </source>
</evidence>
<dbReference type="InterPro" id="IPR042179">
    <property type="entry name" value="KGD_C_sf"/>
</dbReference>
<dbReference type="Pfam" id="PF02779">
    <property type="entry name" value="Transket_pyr"/>
    <property type="match status" value="1"/>
</dbReference>
<comment type="cofactor">
    <cofactor evidence="1">
        <name>thiamine diphosphate</name>
        <dbReference type="ChEBI" id="CHEBI:58937"/>
    </cofactor>
</comment>
<dbReference type="OrthoDB" id="9759785at2"/>
<dbReference type="Gene3D" id="3.40.50.11610">
    <property type="entry name" value="Multifunctional 2-oxoglutarate metabolism enzyme, C-terminal domain"/>
    <property type="match status" value="1"/>
</dbReference>
<dbReference type="Gene3D" id="1.10.287.1150">
    <property type="entry name" value="TPP helical domain"/>
    <property type="match status" value="1"/>
</dbReference>
<dbReference type="FunCoup" id="A0LP65">
    <property type="interactions" value="483"/>
</dbReference>
<dbReference type="InterPro" id="IPR031717">
    <property type="entry name" value="ODO-1/KGD_C"/>
</dbReference>
<gene>
    <name evidence="8" type="ordered locus">Sfum_3547</name>
</gene>
<dbReference type="EC" id="1.2.4.2" evidence="4"/>
<dbReference type="KEGG" id="sfu:Sfum_3547"/>
<dbReference type="GO" id="GO:0004591">
    <property type="term" value="F:oxoglutarate dehydrogenase (succinyl-transferring) activity"/>
    <property type="evidence" value="ECO:0007669"/>
    <property type="project" value="UniProtKB-EC"/>
</dbReference>
<dbReference type="InterPro" id="IPR011603">
    <property type="entry name" value="2oxoglutarate_DH_E1"/>
</dbReference>
<dbReference type="EMBL" id="CP000478">
    <property type="protein sequence ID" value="ABK19217.1"/>
    <property type="molecule type" value="Genomic_DNA"/>
</dbReference>
<dbReference type="SMART" id="SM00861">
    <property type="entry name" value="Transket_pyr"/>
    <property type="match status" value="1"/>
</dbReference>
<evidence type="ECO:0000256" key="5">
    <source>
        <dbReference type="ARBA" id="ARBA00023002"/>
    </source>
</evidence>
<dbReference type="InterPro" id="IPR001017">
    <property type="entry name" value="DH_E1"/>
</dbReference>
<dbReference type="PANTHER" id="PTHR23152">
    <property type="entry name" value="2-OXOGLUTARATE DEHYDROGENASE"/>
    <property type="match status" value="1"/>
</dbReference>
<dbReference type="InterPro" id="IPR032106">
    <property type="entry name" value="2-oxogl_dehyd_N"/>
</dbReference>
<evidence type="ECO:0000256" key="6">
    <source>
        <dbReference type="ARBA" id="ARBA00023052"/>
    </source>
</evidence>
<name>A0LP65_SYNFM</name>
<organism evidence="8 9">
    <name type="scientific">Syntrophobacter fumaroxidans (strain DSM 10017 / MPOB)</name>
    <dbReference type="NCBI Taxonomy" id="335543"/>
    <lineage>
        <taxon>Bacteria</taxon>
        <taxon>Pseudomonadati</taxon>
        <taxon>Thermodesulfobacteriota</taxon>
        <taxon>Syntrophobacteria</taxon>
        <taxon>Syntrophobacterales</taxon>
        <taxon>Syntrophobacteraceae</taxon>
        <taxon>Syntrophobacter</taxon>
    </lineage>
</organism>
<dbReference type="InterPro" id="IPR029061">
    <property type="entry name" value="THDP-binding"/>
</dbReference>
<keyword evidence="9" id="KW-1185">Reference proteome</keyword>
<comment type="function">
    <text evidence="2">E1 component of the 2-oxoglutarate dehydrogenase (OGDH) complex which catalyzes the decarboxylation of 2-oxoglutarate, the first step in the conversion of 2-oxoglutarate to succinyl-CoA and CO(2).</text>
</comment>
<dbReference type="CDD" id="cd02016">
    <property type="entry name" value="TPP_E1_OGDC_like"/>
    <property type="match status" value="1"/>
</dbReference>
<dbReference type="GO" id="GO:0045252">
    <property type="term" value="C:oxoglutarate dehydrogenase complex"/>
    <property type="evidence" value="ECO:0007669"/>
    <property type="project" value="TreeGrafter"/>
</dbReference>
<dbReference type="Pfam" id="PF00676">
    <property type="entry name" value="E1_dh"/>
    <property type="match status" value="1"/>
</dbReference>
<proteinExistence type="inferred from homology"/>
<evidence type="ECO:0000256" key="4">
    <source>
        <dbReference type="ARBA" id="ARBA00012280"/>
    </source>
</evidence>
<dbReference type="InterPro" id="IPR005475">
    <property type="entry name" value="Transketolase-like_Pyr-bd"/>
</dbReference>
<dbReference type="SUPFAM" id="SSF52518">
    <property type="entry name" value="Thiamin diphosphate-binding fold (THDP-binding)"/>
    <property type="match status" value="2"/>
</dbReference>
<feature type="domain" description="Transketolase-like pyrimidine-binding" evidence="7">
    <location>
        <begin position="564"/>
        <end position="757"/>
    </location>
</feature>
<evidence type="ECO:0000256" key="3">
    <source>
        <dbReference type="ARBA" id="ARBA00006936"/>
    </source>
</evidence>
<dbReference type="STRING" id="335543.Sfum_3547"/>
<evidence type="ECO:0000256" key="1">
    <source>
        <dbReference type="ARBA" id="ARBA00001964"/>
    </source>
</evidence>
<dbReference type="Pfam" id="PF16078">
    <property type="entry name" value="2-oxogl_dehyd_N"/>
    <property type="match status" value="1"/>
</dbReference>
<accession>A0LP65</accession>
<dbReference type="AlphaFoldDB" id="A0LP65"/>
<dbReference type="PANTHER" id="PTHR23152:SF4">
    <property type="entry name" value="2-OXOADIPATE DEHYDROGENASE COMPLEX COMPONENT E1"/>
    <property type="match status" value="1"/>
</dbReference>
<comment type="similarity">
    <text evidence="3">Belongs to the alpha-ketoglutarate dehydrogenase family.</text>
</comment>
<dbReference type="Gene3D" id="3.40.50.970">
    <property type="match status" value="1"/>
</dbReference>
<evidence type="ECO:0000313" key="9">
    <source>
        <dbReference type="Proteomes" id="UP000001784"/>
    </source>
</evidence>
<evidence type="ECO:0000313" key="8">
    <source>
        <dbReference type="EMBL" id="ABK19217.1"/>
    </source>
</evidence>
<dbReference type="GO" id="GO:0006099">
    <property type="term" value="P:tricarboxylic acid cycle"/>
    <property type="evidence" value="ECO:0007669"/>
    <property type="project" value="TreeGrafter"/>
</dbReference>
<dbReference type="NCBIfam" id="TIGR00239">
    <property type="entry name" value="2oxo_dh_E1"/>
    <property type="match status" value="1"/>
</dbReference>
<dbReference type="RefSeq" id="WP_011700342.1">
    <property type="nucleotide sequence ID" value="NC_008554.1"/>
</dbReference>
<dbReference type="Gene3D" id="3.40.50.12470">
    <property type="match status" value="1"/>
</dbReference>
<dbReference type="GO" id="GO:0030976">
    <property type="term" value="F:thiamine pyrophosphate binding"/>
    <property type="evidence" value="ECO:0007669"/>
    <property type="project" value="InterPro"/>
</dbReference>
<keyword evidence="5 8" id="KW-0560">Oxidoreductase</keyword>
<keyword evidence="6" id="KW-0786">Thiamine pyrophosphate</keyword>
<dbReference type="HOGENOM" id="CLU_004709_1_0_7"/>
<dbReference type="InParanoid" id="A0LP65"/>
<dbReference type="eggNOG" id="COG0567">
    <property type="taxonomic scope" value="Bacteria"/>
</dbReference>
<dbReference type="Proteomes" id="UP000001784">
    <property type="component" value="Chromosome"/>
</dbReference>
<sequence>MEFSIGWNADYIDAQYRLWKSDPKKVSREWRIFFEGFELASFPEPSGICDREEVLLQAGVQELIHRYRDIGHLLACLDPLASCPIDHPLLRLSSFNLSEAALDRNVQAPGFLHSKRMPLREIVSILRDTYCGSVGVEYMHLQDPSERAWLQDRMEPIRNRPDPAADEKLAILSVLTRATLFEQFLHTKYVGQKRFSLEGAEVVTAMLDSLLRRAAEAQCREVILGMAHRGRLNVLVNVLRKPYSDIFCEFEDHYDPESMVGSGDVKYHKGYMADLEIPGGRSLRVLLAANPSHLEAVDPVVEGIARARQDGCGDCLRRQVLSVLLHGDAAFAGQGVVAETLNLSLLEGYSTGGTIHVVVNNQIGFTTLPDHARSTRYSTDVAKMLMVPIFHVHGEDPEAACFLVKLALDYRMEFAKDVVIDVVCFRRYGHNEGDEPYFTQPVMYDRIKERPQLWRGYAAKLRDEGVVSDGEIEAMQDGIRECLEKAFDSVHDKTCPLPVNRFIESWDDIGRDDPETPVETGVAEETLVSLARGMNAFPSGFSVHPRLERILARRLESVEKGEGIDWATAELLAFGTLLEERTPVRLSGQDSLRGTFSHRHSVLTDVKTGERFTPLNALSPRQARYCGYDSMLSENAVLGFEYGYSLAEPRTLVIWEAQFGDFANNAQVMIDQFISSGETKWQRRSGLVLLLPHGLEGQGAEHSSARLERFLQLCAEDNIQVCNPSTPAQYFHLLRRQVKRNVRKPLVVMAPKSLLRHPLAVSAMADLSVGRFREVLDDPGESEAPERVLFCSGKIYYDLVGKRDEARTGRIPIIRIEQFHPFPERLLEEIAAKRSRAGEWVWVQEEPRNMGGWGFVGPRLEALTGREVGFIGRKAAASPATGSHRAHLAEQEAILREALKL</sequence>
<dbReference type="Pfam" id="PF16870">
    <property type="entry name" value="OxoGdeHyase_C"/>
    <property type="match status" value="1"/>
</dbReference>
<protein>
    <recommendedName>
        <fullName evidence="4">oxoglutarate dehydrogenase (succinyl-transferring)</fullName>
        <ecNumber evidence="4">1.2.4.2</ecNumber>
    </recommendedName>
</protein>